<dbReference type="AlphaFoldDB" id="A0A1B9IU54"/>
<dbReference type="InterPro" id="IPR014851">
    <property type="entry name" value="BCS1_N"/>
</dbReference>
<gene>
    <name evidence="2" type="ORF">L486_03553</name>
</gene>
<dbReference type="InterPro" id="IPR027417">
    <property type="entry name" value="P-loop_NTPase"/>
</dbReference>
<organism evidence="2 3">
    <name type="scientific">Kwoniella mangroviensis CBS 10435</name>
    <dbReference type="NCBI Taxonomy" id="1331196"/>
    <lineage>
        <taxon>Eukaryota</taxon>
        <taxon>Fungi</taxon>
        <taxon>Dikarya</taxon>
        <taxon>Basidiomycota</taxon>
        <taxon>Agaricomycotina</taxon>
        <taxon>Tremellomycetes</taxon>
        <taxon>Tremellales</taxon>
        <taxon>Cryptococcaceae</taxon>
        <taxon>Kwoniella</taxon>
    </lineage>
</organism>
<protein>
    <recommendedName>
        <fullName evidence="1">BCS1 N-terminal domain-containing protein</fullName>
    </recommendedName>
</protein>
<dbReference type="EMBL" id="KI669461">
    <property type="protein sequence ID" value="OCF59055.1"/>
    <property type="molecule type" value="Genomic_DNA"/>
</dbReference>
<accession>A0A1B9IU54</accession>
<feature type="domain" description="BCS1 N-terminal" evidence="1">
    <location>
        <begin position="1"/>
        <end position="137"/>
    </location>
</feature>
<keyword evidence="3" id="KW-1185">Reference proteome</keyword>
<name>A0A1B9IU54_9TREE</name>
<evidence type="ECO:0000259" key="1">
    <source>
        <dbReference type="Pfam" id="PF08740"/>
    </source>
</evidence>
<reference evidence="3" key="2">
    <citation type="submission" date="2013-12" db="EMBL/GenBank/DDBJ databases">
        <title>Evolution of pathogenesis and genome organization in the Tremellales.</title>
        <authorList>
            <person name="Cuomo C."/>
            <person name="Litvintseva A."/>
            <person name="Heitman J."/>
            <person name="Chen Y."/>
            <person name="Sun S."/>
            <person name="Springer D."/>
            <person name="Dromer F."/>
            <person name="Young S."/>
            <person name="Zeng Q."/>
            <person name="Chapman S."/>
            <person name="Gujja S."/>
            <person name="Saif S."/>
            <person name="Birren B."/>
        </authorList>
    </citation>
    <scope>NUCLEOTIDE SEQUENCE [LARGE SCALE GENOMIC DNA]</scope>
    <source>
        <strain evidence="3">CBS 10435</strain>
    </source>
</reference>
<reference evidence="2 3" key="1">
    <citation type="submission" date="2013-07" db="EMBL/GenBank/DDBJ databases">
        <title>The Genome Sequence of Kwoniella mangroviensis CBS10435.</title>
        <authorList>
            <consortium name="The Broad Institute Genome Sequencing Platform"/>
            <person name="Cuomo C."/>
            <person name="Litvintseva A."/>
            <person name="Chen Y."/>
            <person name="Heitman J."/>
            <person name="Sun S."/>
            <person name="Springer D."/>
            <person name="Dromer F."/>
            <person name="Young S.K."/>
            <person name="Zeng Q."/>
            <person name="Gargeya S."/>
            <person name="Fitzgerald M."/>
            <person name="Abouelleil A."/>
            <person name="Alvarado L."/>
            <person name="Berlin A.M."/>
            <person name="Chapman S.B."/>
            <person name="Dewar J."/>
            <person name="Goldberg J."/>
            <person name="Griggs A."/>
            <person name="Gujja S."/>
            <person name="Hansen M."/>
            <person name="Howarth C."/>
            <person name="Imamovic A."/>
            <person name="Larimer J."/>
            <person name="McCowan C."/>
            <person name="Murphy C."/>
            <person name="Pearson M."/>
            <person name="Priest M."/>
            <person name="Roberts A."/>
            <person name="Saif S."/>
            <person name="Shea T."/>
            <person name="Sykes S."/>
            <person name="Wortman J."/>
            <person name="Nusbaum C."/>
            <person name="Birren B."/>
        </authorList>
    </citation>
    <scope>NUCLEOTIDE SEQUENCE [LARGE SCALE GENOMIC DNA]</scope>
    <source>
        <strain evidence="2 3">CBS 10435</strain>
    </source>
</reference>
<sequence>MSYLAQSPESQRQIKSFRLITADARQSKRDDANRLRTSSKKSEGLSVARKVATFVDDVVGQISPVNEQAIFLTHKGNYLWITRKSKGYANYDPVDKEEHLEITGLSVQPENIKQFIIDAHAMFFKKADNELLIFDVSPYNKAPLLKDVKNFLSDEEKDWYGARGIPHRRGYLLHGRPGSGKTTLGKSQLHHTSLVSAMERHIFPSGNLTVNGTVATAIASQLSLDIYIVNPAARGMDDGRLNKASRNCPP</sequence>
<proteinExistence type="predicted"/>
<dbReference type="OrthoDB" id="10251412at2759"/>
<evidence type="ECO:0000313" key="2">
    <source>
        <dbReference type="EMBL" id="OCF59055.1"/>
    </source>
</evidence>
<dbReference type="Pfam" id="PF08740">
    <property type="entry name" value="BCS1_N"/>
    <property type="match status" value="1"/>
</dbReference>
<dbReference type="PANTHER" id="PTHR23070">
    <property type="entry name" value="BCS1 AAA-TYPE ATPASE"/>
    <property type="match status" value="1"/>
</dbReference>
<dbReference type="InterPro" id="IPR050747">
    <property type="entry name" value="Mitochondrial_chaperone_BCS1"/>
</dbReference>
<dbReference type="Gene3D" id="3.40.50.300">
    <property type="entry name" value="P-loop containing nucleotide triphosphate hydrolases"/>
    <property type="match status" value="1"/>
</dbReference>
<dbReference type="SUPFAM" id="SSF52540">
    <property type="entry name" value="P-loop containing nucleoside triphosphate hydrolases"/>
    <property type="match status" value="1"/>
</dbReference>
<dbReference type="STRING" id="1331196.A0A1B9IU54"/>
<dbReference type="Proteomes" id="UP000092583">
    <property type="component" value="Unassembled WGS sequence"/>
</dbReference>
<evidence type="ECO:0000313" key="3">
    <source>
        <dbReference type="Proteomes" id="UP000092583"/>
    </source>
</evidence>